<evidence type="ECO:0000256" key="3">
    <source>
        <dbReference type="SAM" id="MobiDB-lite"/>
    </source>
</evidence>
<evidence type="ECO:0000259" key="4">
    <source>
        <dbReference type="Pfam" id="PF01156"/>
    </source>
</evidence>
<dbReference type="EMBL" id="CP036261">
    <property type="protein sequence ID" value="QDS86249.1"/>
    <property type="molecule type" value="Genomic_DNA"/>
</dbReference>
<name>A0A517LUG6_9BACT</name>
<dbReference type="InterPro" id="IPR015910">
    <property type="entry name" value="I/U_nuclsd_hydro_CS"/>
</dbReference>
<evidence type="ECO:0000256" key="1">
    <source>
        <dbReference type="ARBA" id="ARBA00022801"/>
    </source>
</evidence>
<keyword evidence="2 5" id="KW-0326">Glycosidase</keyword>
<dbReference type="AlphaFoldDB" id="A0A517LUG6"/>
<feature type="domain" description="Inosine/uridine-preferring nucleoside hydrolase" evidence="4">
    <location>
        <begin position="65"/>
        <end position="357"/>
    </location>
</feature>
<dbReference type="PANTHER" id="PTHR12304:SF4">
    <property type="entry name" value="URIDINE NUCLEOSIDASE"/>
    <property type="match status" value="1"/>
</dbReference>
<evidence type="ECO:0000313" key="6">
    <source>
        <dbReference type="Proteomes" id="UP000319557"/>
    </source>
</evidence>
<dbReference type="PANTHER" id="PTHR12304">
    <property type="entry name" value="INOSINE-URIDINE PREFERRING NUCLEOSIDE HYDROLASE"/>
    <property type="match status" value="1"/>
</dbReference>
<dbReference type="GO" id="GO:0005829">
    <property type="term" value="C:cytosol"/>
    <property type="evidence" value="ECO:0007669"/>
    <property type="project" value="TreeGrafter"/>
</dbReference>
<dbReference type="Gene3D" id="3.90.245.10">
    <property type="entry name" value="Ribonucleoside hydrolase-like"/>
    <property type="match status" value="1"/>
</dbReference>
<dbReference type="Pfam" id="PF01156">
    <property type="entry name" value="IU_nuc_hydro"/>
    <property type="match status" value="1"/>
</dbReference>
<reference evidence="5 6" key="1">
    <citation type="submission" date="2019-02" db="EMBL/GenBank/DDBJ databases">
        <title>Deep-cultivation of Planctomycetes and their phenomic and genomic characterization uncovers novel biology.</title>
        <authorList>
            <person name="Wiegand S."/>
            <person name="Jogler M."/>
            <person name="Boedeker C."/>
            <person name="Pinto D."/>
            <person name="Vollmers J."/>
            <person name="Rivas-Marin E."/>
            <person name="Kohn T."/>
            <person name="Peeters S.H."/>
            <person name="Heuer A."/>
            <person name="Rast P."/>
            <person name="Oberbeckmann S."/>
            <person name="Bunk B."/>
            <person name="Jeske O."/>
            <person name="Meyerdierks A."/>
            <person name="Storesund J.E."/>
            <person name="Kallscheuer N."/>
            <person name="Luecker S."/>
            <person name="Lage O.M."/>
            <person name="Pohl T."/>
            <person name="Merkel B.J."/>
            <person name="Hornburger P."/>
            <person name="Mueller R.-W."/>
            <person name="Bruemmer F."/>
            <person name="Labrenz M."/>
            <person name="Spormann A.M."/>
            <person name="Op den Camp H."/>
            <person name="Overmann J."/>
            <person name="Amann R."/>
            <person name="Jetten M.S.M."/>
            <person name="Mascher T."/>
            <person name="Medema M.H."/>
            <person name="Devos D.P."/>
            <person name="Kaster A.-K."/>
            <person name="Ovreas L."/>
            <person name="Rohde M."/>
            <person name="Galperin M.Y."/>
            <person name="Jogler C."/>
        </authorList>
    </citation>
    <scope>NUCLEOTIDE SEQUENCE [LARGE SCALE GENOMIC DNA]</scope>
    <source>
        <strain evidence="5 6">EC9</strain>
    </source>
</reference>
<dbReference type="GO" id="GO:0045437">
    <property type="term" value="F:uridine nucleosidase activity"/>
    <property type="evidence" value="ECO:0007669"/>
    <property type="project" value="UniProtKB-ARBA"/>
</dbReference>
<proteinExistence type="predicted"/>
<accession>A0A517LUG6</accession>
<dbReference type="EC" id="3.2.-.-" evidence="5"/>
<dbReference type="Proteomes" id="UP000319557">
    <property type="component" value="Chromosome"/>
</dbReference>
<dbReference type="GO" id="GO:0008477">
    <property type="term" value="F:purine nucleosidase activity"/>
    <property type="evidence" value="ECO:0007669"/>
    <property type="project" value="TreeGrafter"/>
</dbReference>
<keyword evidence="1 5" id="KW-0378">Hydrolase</keyword>
<evidence type="ECO:0000256" key="2">
    <source>
        <dbReference type="ARBA" id="ARBA00023295"/>
    </source>
</evidence>
<dbReference type="GO" id="GO:0006152">
    <property type="term" value="P:purine nucleoside catabolic process"/>
    <property type="evidence" value="ECO:0007669"/>
    <property type="project" value="TreeGrafter"/>
</dbReference>
<keyword evidence="6" id="KW-1185">Reference proteome</keyword>
<dbReference type="PROSITE" id="PS01247">
    <property type="entry name" value="IUNH"/>
    <property type="match status" value="1"/>
</dbReference>
<dbReference type="SUPFAM" id="SSF53590">
    <property type="entry name" value="Nucleoside hydrolase"/>
    <property type="match status" value="1"/>
</dbReference>
<sequence length="373" mass="40625">MQGCRVASSERAGGQYNDSGDRLGPPRRQSSLAEGRLCVSRSVETKSPFRHLADNRTIAPMARKVIIDCDPGIDDAIALTMALFDPRLEVLAVTATAGTVDADQATTNVQGLIQQLDPPKYPRIGVASPCEGAAVINDIVLHGSDGLAGCNYEPSDRQHRHLSEKIISELLRQHPNQVSLICLGPLTNVARAFQREPGLESLVDRLVISGGAVACPGNISPVAEMNMYFDPTAARSVIESATTKSLVPLDVTDQVEFSIELIENLPSKQTRAGQLLHKLLLFAFRSYVQNLGRETISLYDPVALLGFLEPELFTWEDMAIDIETRGELTRGQTVCDARRHREWSLNAEVARSIDATAAVNQIVRGLRFAGQCT</sequence>
<protein>
    <submittedName>
        <fullName evidence="5">Pyrimidine-specific ribonucleoside hydrolase RihA</fullName>
        <ecNumber evidence="5">3.2.-.-</ecNumber>
    </submittedName>
</protein>
<dbReference type="KEGG" id="ruv:EC9_04090"/>
<gene>
    <name evidence="5" type="primary">rihA</name>
    <name evidence="5" type="ORF">EC9_04090</name>
</gene>
<dbReference type="InterPro" id="IPR023186">
    <property type="entry name" value="IUNH"/>
</dbReference>
<organism evidence="5 6">
    <name type="scientific">Rosistilla ulvae</name>
    <dbReference type="NCBI Taxonomy" id="1930277"/>
    <lineage>
        <taxon>Bacteria</taxon>
        <taxon>Pseudomonadati</taxon>
        <taxon>Planctomycetota</taxon>
        <taxon>Planctomycetia</taxon>
        <taxon>Pirellulales</taxon>
        <taxon>Pirellulaceae</taxon>
        <taxon>Rosistilla</taxon>
    </lineage>
</organism>
<evidence type="ECO:0000313" key="5">
    <source>
        <dbReference type="EMBL" id="QDS86249.1"/>
    </source>
</evidence>
<feature type="region of interest" description="Disordered" evidence="3">
    <location>
        <begin position="1"/>
        <end position="34"/>
    </location>
</feature>
<dbReference type="InterPro" id="IPR001910">
    <property type="entry name" value="Inosine/uridine_hydrolase_dom"/>
</dbReference>
<dbReference type="InterPro" id="IPR036452">
    <property type="entry name" value="Ribo_hydro-like"/>
</dbReference>